<dbReference type="InterPro" id="IPR013783">
    <property type="entry name" value="Ig-like_fold"/>
</dbReference>
<protein>
    <recommendedName>
        <fullName evidence="1">PKD domain-containing protein</fullName>
    </recommendedName>
</protein>
<dbReference type="InterPro" id="IPR000601">
    <property type="entry name" value="PKD_dom"/>
</dbReference>
<dbReference type="PROSITE" id="PS50093">
    <property type="entry name" value="PKD"/>
    <property type="match status" value="1"/>
</dbReference>
<name>A0A852R9A2_9ACTN</name>
<proteinExistence type="predicted"/>
<evidence type="ECO:0000259" key="1">
    <source>
        <dbReference type="PROSITE" id="PS50093"/>
    </source>
</evidence>
<dbReference type="AlphaFoldDB" id="A0A852R9A2"/>
<dbReference type="Proteomes" id="UP000582231">
    <property type="component" value="Unassembled WGS sequence"/>
</dbReference>
<dbReference type="Gene3D" id="2.60.40.10">
    <property type="entry name" value="Immunoglobulins"/>
    <property type="match status" value="1"/>
</dbReference>
<dbReference type="CDD" id="cd00146">
    <property type="entry name" value="PKD"/>
    <property type="match status" value="1"/>
</dbReference>
<dbReference type="GO" id="GO:0005975">
    <property type="term" value="P:carbohydrate metabolic process"/>
    <property type="evidence" value="ECO:0007669"/>
    <property type="project" value="UniProtKB-ARBA"/>
</dbReference>
<dbReference type="Pfam" id="PF00801">
    <property type="entry name" value="PKD"/>
    <property type="match status" value="1"/>
</dbReference>
<dbReference type="SUPFAM" id="SSF49299">
    <property type="entry name" value="PKD domain"/>
    <property type="match status" value="1"/>
</dbReference>
<comment type="caution">
    <text evidence="2">The sequence shown here is derived from an EMBL/GenBank/DDBJ whole genome shotgun (WGS) entry which is preliminary data.</text>
</comment>
<dbReference type="RefSeq" id="WP_179726446.1">
    <property type="nucleotide sequence ID" value="NZ_BAABEF010000001.1"/>
</dbReference>
<dbReference type="EMBL" id="JACCBF010000001">
    <property type="protein sequence ID" value="NYD30161.1"/>
    <property type="molecule type" value="Genomic_DNA"/>
</dbReference>
<accession>A0A852R9A2</accession>
<evidence type="ECO:0000313" key="2">
    <source>
        <dbReference type="EMBL" id="NYD30161.1"/>
    </source>
</evidence>
<reference evidence="2 3" key="1">
    <citation type="submission" date="2020-07" db="EMBL/GenBank/DDBJ databases">
        <title>Sequencing the genomes of 1000 actinobacteria strains.</title>
        <authorList>
            <person name="Klenk H.-P."/>
        </authorList>
    </citation>
    <scope>NUCLEOTIDE SEQUENCE [LARGE SCALE GENOMIC DNA]</scope>
    <source>
        <strain evidence="2 3">DSM 19082</strain>
    </source>
</reference>
<feature type="domain" description="PKD" evidence="1">
    <location>
        <begin position="137"/>
        <end position="182"/>
    </location>
</feature>
<gene>
    <name evidence="2" type="ORF">BJ958_001707</name>
</gene>
<keyword evidence="3" id="KW-1185">Reference proteome</keyword>
<evidence type="ECO:0000313" key="3">
    <source>
        <dbReference type="Proteomes" id="UP000582231"/>
    </source>
</evidence>
<sequence>MAVADDDTGTGTSGAGFWIQKVHHGQNGHSDSGHAVRGDEAKSQPVLIGNGACSAADPVAGEFLDASFCSSDEKPVITVADVQKAFAELPLSAGALVIQPPDGLTLVNFKTNFYTTTTTPTTATVTLLGQPVTLEATPATYTWHFGDGDSTSTTEPGAPYPKLTVTHSYKLKGDYQPSLSTTYTGRYKLADGPWQSIPGTVTIDGPPQPLRAIEAEPKLVGY</sequence>
<organism evidence="2 3">
    <name type="scientific">Nocardioides kongjuensis</name>
    <dbReference type="NCBI Taxonomy" id="349522"/>
    <lineage>
        <taxon>Bacteria</taxon>
        <taxon>Bacillati</taxon>
        <taxon>Actinomycetota</taxon>
        <taxon>Actinomycetes</taxon>
        <taxon>Propionibacteriales</taxon>
        <taxon>Nocardioidaceae</taxon>
        <taxon>Nocardioides</taxon>
    </lineage>
</organism>
<dbReference type="InterPro" id="IPR035986">
    <property type="entry name" value="PKD_dom_sf"/>
</dbReference>